<reference evidence="1" key="1">
    <citation type="submission" date="2014-09" db="EMBL/GenBank/DDBJ databases">
        <authorList>
            <person name="Magalhaes I.L.F."/>
            <person name="Oliveira U."/>
            <person name="Santos F.R."/>
            <person name="Vidigal T.H.D.A."/>
            <person name="Brescovit A.D."/>
            <person name="Santos A.J."/>
        </authorList>
    </citation>
    <scope>NUCLEOTIDE SEQUENCE</scope>
    <source>
        <tissue evidence="1">Shoot tissue taken approximately 20 cm above the soil surface</tissue>
    </source>
</reference>
<evidence type="ECO:0000313" key="1">
    <source>
        <dbReference type="EMBL" id="JAD67821.1"/>
    </source>
</evidence>
<sequence>MLFNCLIHHLLTYSSCNNCNCHILLSSCCN</sequence>
<accession>A0A0A9BWY3</accession>
<protein>
    <submittedName>
        <fullName evidence="1">Uncharacterized protein</fullName>
    </submittedName>
</protein>
<dbReference type="EMBL" id="GBRH01230074">
    <property type="protein sequence ID" value="JAD67821.1"/>
    <property type="molecule type" value="Transcribed_RNA"/>
</dbReference>
<name>A0A0A9BWY3_ARUDO</name>
<organism evidence="1">
    <name type="scientific">Arundo donax</name>
    <name type="common">Giant reed</name>
    <name type="synonym">Donax arundinaceus</name>
    <dbReference type="NCBI Taxonomy" id="35708"/>
    <lineage>
        <taxon>Eukaryota</taxon>
        <taxon>Viridiplantae</taxon>
        <taxon>Streptophyta</taxon>
        <taxon>Embryophyta</taxon>
        <taxon>Tracheophyta</taxon>
        <taxon>Spermatophyta</taxon>
        <taxon>Magnoliopsida</taxon>
        <taxon>Liliopsida</taxon>
        <taxon>Poales</taxon>
        <taxon>Poaceae</taxon>
        <taxon>PACMAD clade</taxon>
        <taxon>Arundinoideae</taxon>
        <taxon>Arundineae</taxon>
        <taxon>Arundo</taxon>
    </lineage>
</organism>
<reference evidence="1" key="2">
    <citation type="journal article" date="2015" name="Data Brief">
        <title>Shoot transcriptome of the giant reed, Arundo donax.</title>
        <authorList>
            <person name="Barrero R.A."/>
            <person name="Guerrero F.D."/>
            <person name="Moolhuijzen P."/>
            <person name="Goolsby J.A."/>
            <person name="Tidwell J."/>
            <person name="Bellgard S.E."/>
            <person name="Bellgard M.I."/>
        </authorList>
    </citation>
    <scope>NUCLEOTIDE SEQUENCE</scope>
    <source>
        <tissue evidence="1">Shoot tissue taken approximately 20 cm above the soil surface</tissue>
    </source>
</reference>
<dbReference type="AlphaFoldDB" id="A0A0A9BWY3"/>
<proteinExistence type="predicted"/>